<feature type="domain" description="MIR" evidence="16">
    <location>
        <begin position="180"/>
        <end position="236"/>
    </location>
</feature>
<comment type="similarity">
    <text evidence="3">Belongs to the glycosyltransferase 39 family.</text>
</comment>
<keyword evidence="8" id="KW-0677">Repeat</keyword>
<dbReference type="AlphaFoldDB" id="A0AAW0TZV7"/>
<dbReference type="EMBL" id="JARAKH010000022">
    <property type="protein sequence ID" value="KAK8392723.1"/>
    <property type="molecule type" value="Genomic_DNA"/>
</dbReference>
<evidence type="ECO:0000256" key="6">
    <source>
        <dbReference type="ARBA" id="ARBA00022679"/>
    </source>
</evidence>
<dbReference type="PANTHER" id="PTHR10050">
    <property type="entry name" value="DOLICHYL-PHOSPHATE-MANNOSE--PROTEIN MANNOSYLTRANSFERASE"/>
    <property type="match status" value="1"/>
</dbReference>
<comment type="subcellular location">
    <subcellularLocation>
        <location evidence="1">Endoplasmic reticulum membrane</location>
        <topology evidence="1">Multi-pass membrane protein</topology>
    </subcellularLocation>
</comment>
<feature type="transmembrane region" description="Helical" evidence="15">
    <location>
        <begin position="385"/>
        <end position="404"/>
    </location>
</feature>
<feature type="transmembrane region" description="Helical" evidence="15">
    <location>
        <begin position="439"/>
        <end position="462"/>
    </location>
</feature>
<keyword evidence="9" id="KW-0256">Endoplasmic reticulum</keyword>
<organism evidence="17 18">
    <name type="scientific">Scylla paramamosain</name>
    <name type="common">Mud crab</name>
    <dbReference type="NCBI Taxonomy" id="85552"/>
    <lineage>
        <taxon>Eukaryota</taxon>
        <taxon>Metazoa</taxon>
        <taxon>Ecdysozoa</taxon>
        <taxon>Arthropoda</taxon>
        <taxon>Crustacea</taxon>
        <taxon>Multicrustacea</taxon>
        <taxon>Malacostraca</taxon>
        <taxon>Eumalacostraca</taxon>
        <taxon>Eucarida</taxon>
        <taxon>Decapoda</taxon>
        <taxon>Pleocyemata</taxon>
        <taxon>Brachyura</taxon>
        <taxon>Eubrachyura</taxon>
        <taxon>Portunoidea</taxon>
        <taxon>Portunidae</taxon>
        <taxon>Portuninae</taxon>
        <taxon>Scylla</taxon>
    </lineage>
</organism>
<evidence type="ECO:0000256" key="1">
    <source>
        <dbReference type="ARBA" id="ARBA00004477"/>
    </source>
</evidence>
<evidence type="ECO:0000256" key="7">
    <source>
        <dbReference type="ARBA" id="ARBA00022692"/>
    </source>
</evidence>
<dbReference type="GO" id="GO:0004169">
    <property type="term" value="F:dolichyl-phosphate-mannose-protein mannosyltransferase activity"/>
    <property type="evidence" value="ECO:0007669"/>
    <property type="project" value="UniProtKB-EC"/>
</dbReference>
<evidence type="ECO:0000256" key="3">
    <source>
        <dbReference type="ARBA" id="ARBA00007222"/>
    </source>
</evidence>
<evidence type="ECO:0000256" key="9">
    <source>
        <dbReference type="ARBA" id="ARBA00022824"/>
    </source>
</evidence>
<evidence type="ECO:0000256" key="2">
    <source>
        <dbReference type="ARBA" id="ARBA00004922"/>
    </source>
</evidence>
<dbReference type="Proteomes" id="UP001487740">
    <property type="component" value="Unassembled WGS sequence"/>
</dbReference>
<proteinExistence type="inferred from homology"/>
<gene>
    <name evidence="17" type="ORF">O3P69_014864</name>
</gene>
<dbReference type="SUPFAM" id="SSF82109">
    <property type="entry name" value="MIR domain"/>
    <property type="match status" value="1"/>
</dbReference>
<accession>A0AAW0TZV7</accession>
<evidence type="ECO:0000259" key="16">
    <source>
        <dbReference type="PROSITE" id="PS50919"/>
    </source>
</evidence>
<dbReference type="PANTHER" id="PTHR10050:SF46">
    <property type="entry name" value="PROTEIN O-MANNOSYL-TRANSFERASE 2"/>
    <property type="match status" value="1"/>
</dbReference>
<dbReference type="InterPro" id="IPR016093">
    <property type="entry name" value="MIR_motif"/>
</dbReference>
<evidence type="ECO:0000256" key="10">
    <source>
        <dbReference type="ARBA" id="ARBA00022989"/>
    </source>
</evidence>
<comment type="catalytic activity">
    <reaction evidence="14">
        <text>a di-trans,poly-cis-dolichyl beta-D-mannosyl phosphate + L-seryl-[protein] = 3-O-(alpha-D-mannosyl)-L-seryl-[protein] + a di-trans,poly-cis-dolichyl phosphate + H(+)</text>
        <dbReference type="Rhea" id="RHEA:17377"/>
        <dbReference type="Rhea" id="RHEA-COMP:9863"/>
        <dbReference type="Rhea" id="RHEA-COMP:13546"/>
        <dbReference type="Rhea" id="RHEA-COMP:19498"/>
        <dbReference type="Rhea" id="RHEA-COMP:19501"/>
        <dbReference type="ChEBI" id="CHEBI:15378"/>
        <dbReference type="ChEBI" id="CHEBI:29999"/>
        <dbReference type="ChEBI" id="CHEBI:57683"/>
        <dbReference type="ChEBI" id="CHEBI:58211"/>
        <dbReference type="ChEBI" id="CHEBI:137321"/>
        <dbReference type="EC" id="2.4.1.109"/>
    </reaction>
</comment>
<dbReference type="InterPro" id="IPR003342">
    <property type="entry name" value="ArnT-like_N"/>
</dbReference>
<sequence length="490" mass="54201">MAYTAFCLGVVVSIKYVGVFTVGVVGVQTAYHLVSLALDPRRPLWVVLPHTAVRAVVFVSVSSVVYLSAFLLHFLLLTKASVNGGGFCHTEFYASFEGNEYENVTFPEHVHYGANITIQNSRPLCGYLESWYDLFPASVTAPCQQVTSATVRDDELLMWTIKKVDVEAGSVLDGSGEGEAVLVRSGDHVMLTHAATGRSLRSHGHRAPVTRRQLQVCGYGDDGVGGPFETWQLLVVGAPLGTPLSVVRQSFLLRHYKMECYLRANEMVKLPEEWAFNGAKEVTCTRNKDDTGLQWHVNWNNSPKLGAGVPARSLSVGLWGKIVHQHFTMFIGNAALVDMKGEERHARPWMWPVLWQVQTLGSYVMNETSGEEHYAVGMTNPYVTYLNLICLAATPMLALAHAFYGKRRPHQSPVAVGVVISWTCRSLSRRWRVKGRETVHLLLLTACGASVVASYVAFFPLATYVKGVQFEKNPRLNPYLDYLYAGSAVA</sequence>
<evidence type="ECO:0000256" key="5">
    <source>
        <dbReference type="ARBA" id="ARBA00022676"/>
    </source>
</evidence>
<evidence type="ECO:0000256" key="14">
    <source>
        <dbReference type="ARBA" id="ARBA00045102"/>
    </source>
</evidence>
<dbReference type="PROSITE" id="PS50919">
    <property type="entry name" value="MIR"/>
    <property type="match status" value="1"/>
</dbReference>
<keyword evidence="18" id="KW-1185">Reference proteome</keyword>
<keyword evidence="11 15" id="KW-0472">Membrane</keyword>
<keyword evidence="5" id="KW-0328">Glycosyltransferase</keyword>
<evidence type="ECO:0000256" key="15">
    <source>
        <dbReference type="SAM" id="Phobius"/>
    </source>
</evidence>
<evidence type="ECO:0000256" key="8">
    <source>
        <dbReference type="ARBA" id="ARBA00022737"/>
    </source>
</evidence>
<keyword evidence="10 15" id="KW-1133">Transmembrane helix</keyword>
<name>A0AAW0TZV7_SCYPA</name>
<evidence type="ECO:0000256" key="11">
    <source>
        <dbReference type="ARBA" id="ARBA00023136"/>
    </source>
</evidence>
<dbReference type="SMART" id="SM00472">
    <property type="entry name" value="MIR"/>
    <property type="match status" value="2"/>
</dbReference>
<dbReference type="Gene3D" id="2.80.10.50">
    <property type="match status" value="1"/>
</dbReference>
<evidence type="ECO:0000313" key="17">
    <source>
        <dbReference type="EMBL" id="KAK8392723.1"/>
    </source>
</evidence>
<evidence type="ECO:0000256" key="13">
    <source>
        <dbReference type="ARBA" id="ARBA00045085"/>
    </source>
</evidence>
<comment type="catalytic activity">
    <reaction evidence="13">
        <text>a di-trans,poly-cis-dolichyl beta-D-mannosyl phosphate + L-threonyl-[protein] = 3-O-(alpha-D-mannosyl)-L-threonyl-[protein] + a di-trans,poly-cis-dolichyl phosphate + H(+)</text>
        <dbReference type="Rhea" id="RHEA:53396"/>
        <dbReference type="Rhea" id="RHEA-COMP:11060"/>
        <dbReference type="Rhea" id="RHEA-COMP:13547"/>
        <dbReference type="Rhea" id="RHEA-COMP:19498"/>
        <dbReference type="Rhea" id="RHEA-COMP:19501"/>
        <dbReference type="ChEBI" id="CHEBI:15378"/>
        <dbReference type="ChEBI" id="CHEBI:30013"/>
        <dbReference type="ChEBI" id="CHEBI:57683"/>
        <dbReference type="ChEBI" id="CHEBI:58211"/>
        <dbReference type="ChEBI" id="CHEBI:137323"/>
        <dbReference type="EC" id="2.4.1.109"/>
    </reaction>
</comment>
<protein>
    <recommendedName>
        <fullName evidence="12">Protein O-mannosyl-transferase 2</fullName>
        <ecNumber evidence="4">2.4.1.109</ecNumber>
    </recommendedName>
</protein>
<dbReference type="GO" id="GO:0005789">
    <property type="term" value="C:endoplasmic reticulum membrane"/>
    <property type="evidence" value="ECO:0007669"/>
    <property type="project" value="UniProtKB-SubCell"/>
</dbReference>
<dbReference type="InterPro" id="IPR027005">
    <property type="entry name" value="PMT-like"/>
</dbReference>
<comment type="caution">
    <text evidence="17">The sequence shown here is derived from an EMBL/GenBank/DDBJ whole genome shotgun (WGS) entry which is preliminary data.</text>
</comment>
<evidence type="ECO:0000256" key="4">
    <source>
        <dbReference type="ARBA" id="ARBA00012839"/>
    </source>
</evidence>
<keyword evidence="6" id="KW-0808">Transferase</keyword>
<evidence type="ECO:0000256" key="12">
    <source>
        <dbReference type="ARBA" id="ARBA00039583"/>
    </source>
</evidence>
<evidence type="ECO:0000313" key="18">
    <source>
        <dbReference type="Proteomes" id="UP001487740"/>
    </source>
</evidence>
<dbReference type="InterPro" id="IPR036300">
    <property type="entry name" value="MIR_dom_sf"/>
</dbReference>
<feature type="transmembrane region" description="Helical" evidence="15">
    <location>
        <begin position="51"/>
        <end position="77"/>
    </location>
</feature>
<reference evidence="17 18" key="1">
    <citation type="submission" date="2023-03" db="EMBL/GenBank/DDBJ databases">
        <title>High-quality genome of Scylla paramamosain provides insights in environmental adaptation.</title>
        <authorList>
            <person name="Zhang L."/>
        </authorList>
    </citation>
    <scope>NUCLEOTIDE SEQUENCE [LARGE SCALE GENOMIC DNA]</scope>
    <source>
        <strain evidence="17">LZ_2023a</strain>
        <tissue evidence="17">Muscle</tissue>
    </source>
</reference>
<keyword evidence="7 15" id="KW-0812">Transmembrane</keyword>
<comment type="pathway">
    <text evidence="2">Protein modification; protein glycosylation.</text>
</comment>
<dbReference type="Pfam" id="PF02366">
    <property type="entry name" value="PMT"/>
    <property type="match status" value="1"/>
</dbReference>
<dbReference type="EC" id="2.4.1.109" evidence="4"/>
<feature type="transmembrane region" description="Helical" evidence="15">
    <location>
        <begin position="7"/>
        <end position="31"/>
    </location>
</feature>